<evidence type="ECO:0008006" key="4">
    <source>
        <dbReference type="Google" id="ProtNLM"/>
    </source>
</evidence>
<protein>
    <recommendedName>
        <fullName evidence="4">Transmembrane protein PGPGW</fullName>
    </recommendedName>
</protein>
<evidence type="ECO:0000256" key="1">
    <source>
        <dbReference type="SAM" id="Phobius"/>
    </source>
</evidence>
<reference evidence="2 3" key="1">
    <citation type="submission" date="2020-03" db="EMBL/GenBank/DDBJ databases">
        <title>Whole genome sequencing of clinical and environmental type strains of Ochrobactrum.</title>
        <authorList>
            <person name="Dharne M."/>
        </authorList>
    </citation>
    <scope>NUCLEOTIDE SEQUENCE [LARGE SCALE GENOMIC DNA]</scope>
    <source>
        <strain evidence="2 3">CIP 109452</strain>
    </source>
</reference>
<keyword evidence="1" id="KW-0472">Membrane</keyword>
<proteinExistence type="predicted"/>
<dbReference type="EMBL" id="JAAVLN010000002">
    <property type="protein sequence ID" value="NKC04492.1"/>
    <property type="molecule type" value="Genomic_DNA"/>
</dbReference>
<name>A0ABX1DSF8_9HYPH</name>
<comment type="caution">
    <text evidence="2">The sequence shown here is derived from an EMBL/GenBank/DDBJ whole genome shotgun (WGS) entry which is preliminary data.</text>
</comment>
<keyword evidence="1" id="KW-1133">Transmembrane helix</keyword>
<feature type="transmembrane region" description="Helical" evidence="1">
    <location>
        <begin position="43"/>
        <end position="67"/>
    </location>
</feature>
<sequence>MERLGPVNEETNPKAPRKVILILGRRIPIPQSVMMRRVLGGSLVAGGALGFLPVLGFWMLPLGLIVLSHDSHRVRRIRRRSEIYIWRKWVRRNASSNANGSAGS</sequence>
<organism evidence="2 3">
    <name type="scientific">Brucella haematophila</name>
    <dbReference type="NCBI Taxonomy" id="419474"/>
    <lineage>
        <taxon>Bacteria</taxon>
        <taxon>Pseudomonadati</taxon>
        <taxon>Pseudomonadota</taxon>
        <taxon>Alphaproteobacteria</taxon>
        <taxon>Hyphomicrobiales</taxon>
        <taxon>Brucellaceae</taxon>
        <taxon>Brucella/Ochrobactrum group</taxon>
        <taxon>Brucella</taxon>
    </lineage>
</organism>
<evidence type="ECO:0000313" key="2">
    <source>
        <dbReference type="EMBL" id="NKC04492.1"/>
    </source>
</evidence>
<keyword evidence="3" id="KW-1185">Reference proteome</keyword>
<dbReference type="Proteomes" id="UP000704467">
    <property type="component" value="Unassembled WGS sequence"/>
</dbReference>
<accession>A0ABX1DSF8</accession>
<keyword evidence="1" id="KW-0812">Transmembrane</keyword>
<evidence type="ECO:0000313" key="3">
    <source>
        <dbReference type="Proteomes" id="UP000704467"/>
    </source>
</evidence>
<gene>
    <name evidence="2" type="ORF">HED55_18445</name>
</gene>